<evidence type="ECO:0000259" key="2">
    <source>
        <dbReference type="PROSITE" id="PS50943"/>
    </source>
</evidence>
<dbReference type="InterPro" id="IPR010982">
    <property type="entry name" value="Lambda_DNA-bd_dom_sf"/>
</dbReference>
<dbReference type="InterPro" id="IPR050807">
    <property type="entry name" value="TransReg_Diox_bact_type"/>
</dbReference>
<evidence type="ECO:0000256" key="1">
    <source>
        <dbReference type="ARBA" id="ARBA00023125"/>
    </source>
</evidence>
<dbReference type="PANTHER" id="PTHR46797:SF1">
    <property type="entry name" value="METHYLPHOSPHONATE SYNTHASE"/>
    <property type="match status" value="1"/>
</dbReference>
<dbReference type="SUPFAM" id="SSF48452">
    <property type="entry name" value="TPR-like"/>
    <property type="match status" value="1"/>
</dbReference>
<dbReference type="Gene3D" id="1.10.260.40">
    <property type="entry name" value="lambda repressor-like DNA-binding domains"/>
    <property type="match status" value="1"/>
</dbReference>
<dbReference type="RefSeq" id="WP_203855647.1">
    <property type="nucleotide sequence ID" value="NZ_BAAAZQ010000002.1"/>
</dbReference>
<dbReference type="SUPFAM" id="SSF47413">
    <property type="entry name" value="lambda repressor-like DNA-binding domains"/>
    <property type="match status" value="1"/>
</dbReference>
<accession>A0ABQ4EGY8</accession>
<evidence type="ECO:0000313" key="4">
    <source>
        <dbReference type="Proteomes" id="UP000621500"/>
    </source>
</evidence>
<dbReference type="Pfam" id="PF13560">
    <property type="entry name" value="HTH_31"/>
    <property type="match status" value="1"/>
</dbReference>
<dbReference type="PANTHER" id="PTHR46797">
    <property type="entry name" value="HTH-TYPE TRANSCRIPTIONAL REGULATOR"/>
    <property type="match status" value="1"/>
</dbReference>
<proteinExistence type="predicted"/>
<dbReference type="EMBL" id="BONX01000003">
    <property type="protein sequence ID" value="GIG93982.1"/>
    <property type="molecule type" value="Genomic_DNA"/>
</dbReference>
<dbReference type="InterPro" id="IPR011990">
    <property type="entry name" value="TPR-like_helical_dom_sf"/>
</dbReference>
<dbReference type="Gene3D" id="1.25.40.10">
    <property type="entry name" value="Tetratricopeptide repeat domain"/>
    <property type="match status" value="1"/>
</dbReference>
<dbReference type="SMART" id="SM00530">
    <property type="entry name" value="HTH_XRE"/>
    <property type="match status" value="1"/>
</dbReference>
<dbReference type="CDD" id="cd00093">
    <property type="entry name" value="HTH_XRE"/>
    <property type="match status" value="1"/>
</dbReference>
<keyword evidence="1" id="KW-0238">DNA-binding</keyword>
<protein>
    <recommendedName>
        <fullName evidence="2">HTH cro/C1-type domain-containing protein</fullName>
    </recommendedName>
</protein>
<gene>
    <name evidence="3" type="ORF">Pma05_05550</name>
</gene>
<dbReference type="PROSITE" id="PS50943">
    <property type="entry name" value="HTH_CROC1"/>
    <property type="match status" value="1"/>
</dbReference>
<reference evidence="3 4" key="1">
    <citation type="submission" date="2021-01" db="EMBL/GenBank/DDBJ databases">
        <title>Whole genome shotgun sequence of Plantactinospora mayteni NBRC 109088.</title>
        <authorList>
            <person name="Komaki H."/>
            <person name="Tamura T."/>
        </authorList>
    </citation>
    <scope>NUCLEOTIDE SEQUENCE [LARGE SCALE GENOMIC DNA]</scope>
    <source>
        <strain evidence="3 4">NBRC 109088</strain>
    </source>
</reference>
<dbReference type="Proteomes" id="UP000621500">
    <property type="component" value="Unassembled WGS sequence"/>
</dbReference>
<comment type="caution">
    <text evidence="3">The sequence shown here is derived from an EMBL/GenBank/DDBJ whole genome shotgun (WGS) entry which is preliminary data.</text>
</comment>
<keyword evidence="4" id="KW-1185">Reference proteome</keyword>
<feature type="domain" description="HTH cro/C1-type" evidence="2">
    <location>
        <begin position="11"/>
        <end position="64"/>
    </location>
</feature>
<dbReference type="InterPro" id="IPR001387">
    <property type="entry name" value="Cro/C1-type_HTH"/>
</dbReference>
<organism evidence="3 4">
    <name type="scientific">Plantactinospora mayteni</name>
    <dbReference type="NCBI Taxonomy" id="566021"/>
    <lineage>
        <taxon>Bacteria</taxon>
        <taxon>Bacillati</taxon>
        <taxon>Actinomycetota</taxon>
        <taxon>Actinomycetes</taxon>
        <taxon>Micromonosporales</taxon>
        <taxon>Micromonosporaceae</taxon>
        <taxon>Plantactinospora</taxon>
    </lineage>
</organism>
<sequence>MDRRTEFGRRLRTLRESKGLTQRELAGDFVTPSYVSRLEAGRRRATQDVLRNLATALDMTVSDLLGEPPTDAGTPSPDTSLLQEVLSPHPEDAEDYAAASAALAVTWRAARAAGDFHLAATSGMRRQRILAALDDGTARVELLDELAALPQIGRHPWLHIMVEANRAAELLACGDLRRARELATAAAERIGDTMLAHTATHVEVLAVLIAILVEQLETEPARTAIDRLLRVAQSTGRSAVIGRAHEAAALALARMGFPEQARDHLDRAHRTPMLPTHPLHEWIRLCRTSTSVLLDTGGDLADVGNWLQNAETAARLVALPVERRRVLLLRARYELAAGLSARCLRTTDLILSDPGGLAHLDKVRTRVTRARALALAGQRAEAVRDLRELALLAEDLHSYRMAVQIWRDIDHLRAPDEPARRPEGEP</sequence>
<evidence type="ECO:0000313" key="3">
    <source>
        <dbReference type="EMBL" id="GIG93982.1"/>
    </source>
</evidence>
<name>A0ABQ4EGY8_9ACTN</name>